<dbReference type="InterPro" id="IPR000380">
    <property type="entry name" value="Topo_IA"/>
</dbReference>
<evidence type="ECO:0000256" key="5">
    <source>
        <dbReference type="ARBA" id="ARBA00022842"/>
    </source>
</evidence>
<evidence type="ECO:0000256" key="10">
    <source>
        <dbReference type="ARBA" id="ARBA00031985"/>
    </source>
</evidence>
<evidence type="ECO:0000256" key="8">
    <source>
        <dbReference type="ARBA" id="ARBA00023235"/>
    </source>
</evidence>
<dbReference type="InterPro" id="IPR025589">
    <property type="entry name" value="Toprim_C_rpt"/>
</dbReference>
<evidence type="ECO:0000313" key="15">
    <source>
        <dbReference type="Proteomes" id="UP000318667"/>
    </source>
</evidence>
<evidence type="ECO:0000259" key="13">
    <source>
        <dbReference type="PROSITE" id="PS52039"/>
    </source>
</evidence>
<dbReference type="NCBIfam" id="NF005829">
    <property type="entry name" value="PRK07726.1"/>
    <property type="match status" value="1"/>
</dbReference>
<dbReference type="AlphaFoldDB" id="A0A562K1A5"/>
<dbReference type="SMART" id="SM00436">
    <property type="entry name" value="TOP1Bc"/>
    <property type="match status" value="1"/>
</dbReference>
<dbReference type="InterPro" id="IPR005738">
    <property type="entry name" value="TopoIII"/>
</dbReference>
<dbReference type="SMART" id="SM00437">
    <property type="entry name" value="TOP1Ac"/>
    <property type="match status" value="1"/>
</dbReference>
<dbReference type="InterPro" id="IPR013497">
    <property type="entry name" value="Topo_IA_cen"/>
</dbReference>
<dbReference type="PANTHER" id="PTHR11390:SF21">
    <property type="entry name" value="DNA TOPOISOMERASE 3-ALPHA"/>
    <property type="match status" value="1"/>
</dbReference>
<dbReference type="InterPro" id="IPR003602">
    <property type="entry name" value="Topo_IA_DNA-bd_dom"/>
</dbReference>
<dbReference type="InterPro" id="IPR013826">
    <property type="entry name" value="Topo_IA_cen_sub3"/>
</dbReference>
<dbReference type="Gene3D" id="2.70.20.10">
    <property type="entry name" value="Topoisomerase I, domain 3"/>
    <property type="match status" value="1"/>
</dbReference>
<dbReference type="GO" id="GO:0006265">
    <property type="term" value="P:DNA topological change"/>
    <property type="evidence" value="ECO:0007669"/>
    <property type="project" value="InterPro"/>
</dbReference>
<dbReference type="InterPro" id="IPR013825">
    <property type="entry name" value="Topo_IA_cen_sub2"/>
</dbReference>
<name>A0A562K1A5_9BACI</name>
<dbReference type="GO" id="GO:0006281">
    <property type="term" value="P:DNA repair"/>
    <property type="evidence" value="ECO:0007669"/>
    <property type="project" value="TreeGrafter"/>
</dbReference>
<keyword evidence="4" id="KW-0479">Metal-binding</keyword>
<evidence type="ECO:0000256" key="1">
    <source>
        <dbReference type="ARBA" id="ARBA00000213"/>
    </source>
</evidence>
<dbReference type="Gene3D" id="1.10.290.10">
    <property type="entry name" value="Topoisomerase I, domain 4"/>
    <property type="match status" value="1"/>
</dbReference>
<dbReference type="Gene3D" id="3.40.50.140">
    <property type="match status" value="1"/>
</dbReference>
<dbReference type="SUPFAM" id="SSF56712">
    <property type="entry name" value="Prokaryotic type I DNA topoisomerase"/>
    <property type="match status" value="1"/>
</dbReference>
<keyword evidence="8 14" id="KW-0413">Isomerase</keyword>
<dbReference type="InterPro" id="IPR023405">
    <property type="entry name" value="Topo_IA_core_domain"/>
</dbReference>
<dbReference type="GO" id="GO:0046872">
    <property type="term" value="F:metal ion binding"/>
    <property type="evidence" value="ECO:0007669"/>
    <property type="project" value="UniProtKB-KW"/>
</dbReference>
<dbReference type="RefSeq" id="WP_144541719.1">
    <property type="nucleotide sequence ID" value="NZ_CBCSDC010000006.1"/>
</dbReference>
<feature type="domain" description="Topo IA-type catalytic" evidence="13">
    <location>
        <begin position="157"/>
        <end position="597"/>
    </location>
</feature>
<gene>
    <name evidence="14" type="ORF">IQ19_01640</name>
</gene>
<dbReference type="OrthoDB" id="9803554at2"/>
<dbReference type="EMBL" id="VLKI01000003">
    <property type="protein sequence ID" value="TWH89210.1"/>
    <property type="molecule type" value="Genomic_DNA"/>
</dbReference>
<evidence type="ECO:0000256" key="11">
    <source>
        <dbReference type="ARBA" id="ARBA00032235"/>
    </source>
</evidence>
<keyword evidence="15" id="KW-1185">Reference proteome</keyword>
<dbReference type="Pfam" id="PF01751">
    <property type="entry name" value="Toprim"/>
    <property type="match status" value="1"/>
</dbReference>
<dbReference type="SMART" id="SM00493">
    <property type="entry name" value="TOPRIM"/>
    <property type="match status" value="1"/>
</dbReference>
<dbReference type="PRINTS" id="PR00417">
    <property type="entry name" value="PRTPISMRASEI"/>
</dbReference>
<evidence type="ECO:0000256" key="12">
    <source>
        <dbReference type="ARBA" id="ARBA00032877"/>
    </source>
</evidence>
<dbReference type="InterPro" id="IPR023406">
    <property type="entry name" value="Topo_IA_AS"/>
</dbReference>
<reference evidence="14 15" key="1">
    <citation type="journal article" date="2015" name="Stand. Genomic Sci.">
        <title>Genomic Encyclopedia of Bacterial and Archaeal Type Strains, Phase III: the genomes of soil and plant-associated and newly described type strains.</title>
        <authorList>
            <person name="Whitman W.B."/>
            <person name="Woyke T."/>
            <person name="Klenk H.P."/>
            <person name="Zhou Y."/>
            <person name="Lilburn T.G."/>
            <person name="Beck B.J."/>
            <person name="De Vos P."/>
            <person name="Vandamme P."/>
            <person name="Eisen J.A."/>
            <person name="Garrity G."/>
            <person name="Hugenholtz P."/>
            <person name="Kyrpides N.C."/>
        </authorList>
    </citation>
    <scope>NUCLEOTIDE SEQUENCE [LARGE SCALE GENOMIC DNA]</scope>
    <source>
        <strain evidence="14 15">CGMCC 1.10115</strain>
    </source>
</reference>
<evidence type="ECO:0000313" key="14">
    <source>
        <dbReference type="EMBL" id="TWH89210.1"/>
    </source>
</evidence>
<dbReference type="Pfam" id="PF01131">
    <property type="entry name" value="Topoisom_bac"/>
    <property type="match status" value="1"/>
</dbReference>
<dbReference type="PROSITE" id="PS00396">
    <property type="entry name" value="TOPO_IA_1"/>
    <property type="match status" value="1"/>
</dbReference>
<comment type="similarity">
    <text evidence="2">Belongs to the type IA topoisomerase family.</text>
</comment>
<dbReference type="Proteomes" id="UP000318667">
    <property type="component" value="Unassembled WGS sequence"/>
</dbReference>
<dbReference type="InterPro" id="IPR003601">
    <property type="entry name" value="Topo_IA_2"/>
</dbReference>
<dbReference type="GO" id="GO:0003677">
    <property type="term" value="F:DNA binding"/>
    <property type="evidence" value="ECO:0007669"/>
    <property type="project" value="UniProtKB-KW"/>
</dbReference>
<comment type="caution">
    <text evidence="14">The sequence shown here is derived from an EMBL/GenBank/DDBJ whole genome shotgun (WGS) entry which is preliminary data.</text>
</comment>
<dbReference type="InterPro" id="IPR013824">
    <property type="entry name" value="Topo_IA_cen_sub1"/>
</dbReference>
<dbReference type="PANTHER" id="PTHR11390">
    <property type="entry name" value="PROKARYOTIC DNA TOPOISOMERASE"/>
    <property type="match status" value="1"/>
</dbReference>
<dbReference type="GO" id="GO:0006310">
    <property type="term" value="P:DNA recombination"/>
    <property type="evidence" value="ECO:0007669"/>
    <property type="project" value="TreeGrafter"/>
</dbReference>
<comment type="catalytic activity">
    <reaction evidence="1">
        <text>ATP-independent breakage of single-stranded DNA, followed by passage and rejoining.</text>
        <dbReference type="EC" id="5.6.2.1"/>
    </reaction>
</comment>
<evidence type="ECO:0000256" key="6">
    <source>
        <dbReference type="ARBA" id="ARBA00023029"/>
    </source>
</evidence>
<dbReference type="GO" id="GO:0043597">
    <property type="term" value="C:cytoplasmic replication fork"/>
    <property type="evidence" value="ECO:0007669"/>
    <property type="project" value="TreeGrafter"/>
</dbReference>
<evidence type="ECO:0000256" key="3">
    <source>
        <dbReference type="ARBA" id="ARBA00012891"/>
    </source>
</evidence>
<proteinExistence type="inferred from homology"/>
<dbReference type="CDD" id="cd03362">
    <property type="entry name" value="TOPRIM_TopoIA_TopoIII"/>
    <property type="match status" value="1"/>
</dbReference>
<evidence type="ECO:0000256" key="4">
    <source>
        <dbReference type="ARBA" id="ARBA00022723"/>
    </source>
</evidence>
<dbReference type="EC" id="5.6.2.1" evidence="3"/>
<evidence type="ECO:0000256" key="2">
    <source>
        <dbReference type="ARBA" id="ARBA00009446"/>
    </source>
</evidence>
<accession>A0A562K1A5</accession>
<dbReference type="GO" id="GO:0003917">
    <property type="term" value="F:DNA topoisomerase type I (single strand cut, ATP-independent) activity"/>
    <property type="evidence" value="ECO:0007669"/>
    <property type="project" value="UniProtKB-EC"/>
</dbReference>
<dbReference type="GeneID" id="65402862"/>
<dbReference type="CDD" id="cd00186">
    <property type="entry name" value="TOP1Ac"/>
    <property type="match status" value="1"/>
</dbReference>
<keyword evidence="7" id="KW-0238">DNA-binding</keyword>
<keyword evidence="5" id="KW-0460">Magnesium</keyword>
<dbReference type="PROSITE" id="PS52039">
    <property type="entry name" value="TOPO_IA_2"/>
    <property type="match status" value="1"/>
</dbReference>
<dbReference type="InterPro" id="IPR034144">
    <property type="entry name" value="TOPRIM_TopoIII"/>
</dbReference>
<evidence type="ECO:0000256" key="7">
    <source>
        <dbReference type="ARBA" id="ARBA00023125"/>
    </source>
</evidence>
<keyword evidence="6" id="KW-0799">Topoisomerase</keyword>
<organism evidence="14 15">
    <name type="scientific">Cytobacillus oceanisediminis</name>
    <dbReference type="NCBI Taxonomy" id="665099"/>
    <lineage>
        <taxon>Bacteria</taxon>
        <taxon>Bacillati</taxon>
        <taxon>Bacillota</taxon>
        <taxon>Bacilli</taxon>
        <taxon>Bacillales</taxon>
        <taxon>Bacillaceae</taxon>
        <taxon>Cytobacillus</taxon>
    </lineage>
</organism>
<dbReference type="Pfam" id="PF13342">
    <property type="entry name" value="Toprim_Crpt"/>
    <property type="match status" value="1"/>
</dbReference>
<sequence>MKLIIAEKPDQGLTLASIFKMKKHQGYIEIFPNDIFPQGAYVTWAVGHLCQLSAPEKYDREWKKWSLNALPIIPEQFQYEVTKDKAKQFNIIKQLLSNPSLTEVIHAGDAGREGELIIRNILRLTGSRVPMKRLWISSLTPKAISEGFLALLDESDTRNLYFEAYTRACADWVVGMNASRLYSLLLQQQGFSDVFSVGRVQTPTLALIVKRENEIQNFVSEPFWEVTAQFNMDGKKYTGKWENDGETRIKTKELAEKIAAFCQNKDAQIEDVQAEKKEFLPPMLYNLSALQAEANRRFKFPPKKTLDVLQKLYQKGIVSYPRSDSRHVTEGEAEMFPEILRKMEAKEEYKDLFPLPVSSIMQNKRYVNEKKVTDHYAIIPTEQVPDLQKLSTDEKILYDLITRSLIAAHYGKAVAEYTTIKTLVDGRALFLSKGKVQLEEGWRKVIPQQEKENEPVLPSLQAGDKGTVVKSGVKESKTQPPKRYTEGQLITLMKTAGKQIEDKELEKVLMKTEGLGTEATRAGIITMLKDRKYIDIKKNLVYANSKAKILIEAIGSEILASPEMTAKWEQRLKDISDGAASPKQFMDQTNKMVTHLIDASVNNAGKWTFSEEDKEGFTPGKFKQKRAVNLGQCKLCDGKVVDKGSFFGCSNYNKTKCGFTISKKIMGKSITQKLLKQLLNDGETEVVEGFTSKGKDKTFSAKLSWDGQDNRIKFVFPQKA</sequence>
<dbReference type="InterPro" id="IPR006171">
    <property type="entry name" value="TOPRIM_dom"/>
</dbReference>
<protein>
    <recommendedName>
        <fullName evidence="3">DNA topoisomerase</fullName>
        <ecNumber evidence="3">5.6.2.1</ecNumber>
    </recommendedName>
    <alternativeName>
        <fullName evidence="12">Omega-protein</fullName>
    </alternativeName>
    <alternativeName>
        <fullName evidence="11">Relaxing enzyme</fullName>
    </alternativeName>
    <alternativeName>
        <fullName evidence="9">Swivelase</fullName>
    </alternativeName>
    <alternativeName>
        <fullName evidence="10">Untwisting enzyme</fullName>
    </alternativeName>
</protein>
<dbReference type="Gene3D" id="1.10.460.10">
    <property type="entry name" value="Topoisomerase I, domain 2"/>
    <property type="match status" value="1"/>
</dbReference>
<evidence type="ECO:0000256" key="9">
    <source>
        <dbReference type="ARBA" id="ARBA00030003"/>
    </source>
</evidence>
<dbReference type="NCBIfam" id="TIGR01056">
    <property type="entry name" value="topB"/>
    <property type="match status" value="1"/>
</dbReference>